<keyword evidence="1" id="KW-0472">Membrane</keyword>
<dbReference type="EMBL" id="JAENIL010000005">
    <property type="protein sequence ID" value="MBK1875952.1"/>
    <property type="molecule type" value="Genomic_DNA"/>
</dbReference>
<dbReference type="InterPro" id="IPR032531">
    <property type="entry name" value="DUF4956"/>
</dbReference>
<dbReference type="RefSeq" id="WP_200354168.1">
    <property type="nucleotide sequence ID" value="NZ_JAENIL010000005.1"/>
</dbReference>
<keyword evidence="1" id="KW-0812">Transmembrane</keyword>
<name>A0A934RX16_9BACT</name>
<keyword evidence="3" id="KW-1185">Reference proteome</keyword>
<keyword evidence="1" id="KW-1133">Transmembrane helix</keyword>
<proteinExistence type="predicted"/>
<evidence type="ECO:0000313" key="3">
    <source>
        <dbReference type="Proteomes" id="UP000617628"/>
    </source>
</evidence>
<dbReference type="Proteomes" id="UP000617628">
    <property type="component" value="Unassembled WGS sequence"/>
</dbReference>
<evidence type="ECO:0000313" key="2">
    <source>
        <dbReference type="EMBL" id="MBK1875952.1"/>
    </source>
</evidence>
<feature type="transmembrane region" description="Helical" evidence="1">
    <location>
        <begin position="20"/>
        <end position="39"/>
    </location>
</feature>
<gene>
    <name evidence="2" type="ORF">JIN87_03670</name>
</gene>
<organism evidence="2 3">
    <name type="scientific">Pelagicoccus mobilis</name>
    <dbReference type="NCBI Taxonomy" id="415221"/>
    <lineage>
        <taxon>Bacteria</taxon>
        <taxon>Pseudomonadati</taxon>
        <taxon>Verrucomicrobiota</taxon>
        <taxon>Opitutia</taxon>
        <taxon>Puniceicoccales</taxon>
        <taxon>Pelagicoccaceae</taxon>
        <taxon>Pelagicoccus</taxon>
    </lineage>
</organism>
<comment type="caution">
    <text evidence="2">The sequence shown here is derived from an EMBL/GenBank/DDBJ whole genome shotgun (WGS) entry which is preliminary data.</text>
</comment>
<feature type="transmembrane region" description="Helical" evidence="1">
    <location>
        <begin position="97"/>
        <end position="130"/>
    </location>
</feature>
<dbReference type="Pfam" id="PF16316">
    <property type="entry name" value="DUF4956"/>
    <property type="match status" value="1"/>
</dbReference>
<evidence type="ECO:0000256" key="1">
    <source>
        <dbReference type="SAM" id="Phobius"/>
    </source>
</evidence>
<accession>A0A934RX16</accession>
<sequence>MDTFIEGLGAVRQQGVVEILTSLGLSLVLGSMLATVYRWTHVGFSYSRSYVQTLVLASIVSTIMIVAIGNNLARGLGILGALAIIRFRTPIRDPRDIIFLFASLAVGISSGSGIYAVAVLGTVFFCLSVLVLSWSPNSTQRHNEGLLRFLAFGGSDIETVLSEVFKNYANSVELVAMREAAQGEGVEYAYQVQLVEKSLQSDFLNTLKEVDGLREVSFIMQRETVEI</sequence>
<dbReference type="AlphaFoldDB" id="A0A934RX16"/>
<reference evidence="2" key="1">
    <citation type="submission" date="2021-01" db="EMBL/GenBank/DDBJ databases">
        <title>Modified the classification status of verrucomicrobia.</title>
        <authorList>
            <person name="Feng X."/>
        </authorList>
    </citation>
    <scope>NUCLEOTIDE SEQUENCE</scope>
    <source>
        <strain evidence="2">KCTC 13126</strain>
    </source>
</reference>
<protein>
    <submittedName>
        <fullName evidence="2">DUF4956 domain-containing protein</fullName>
    </submittedName>
</protein>